<sequence length="318" mass="34170">MASRAEAGEAAAPYLVLRQLAKDVNVRLSDPLDLDAKRPFQALTVANHLGVAAVTTRDASGGTCHILNMRSGSWIASLPESGVTSAAWSTKGKQLVLGLRTGELVQCTVEGEVKAQLAAPPDADRSLLVEDVRWLENHVFIVTYNTVSEEMVHEYDVFVVLRDAKSQSCTYAAFPLDVAPPFGDVERAGRRYIAALRAWDREKHLVFMANTPSTDVGVLDCKADASGPSAWNALELEDTSRPALPFSSTDDASDTAPIGLEFDLTATDPVDDPNAAAKGEDASKKLPAMPILLVYTNDGVLLAYHVINTDTSEPYPGM</sequence>
<dbReference type="Gene3D" id="2.130.10.10">
    <property type="entry name" value="YVTN repeat-like/Quinoprotein amine dehydrogenase"/>
    <property type="match status" value="1"/>
</dbReference>
<dbReference type="EMBL" id="CP119952">
    <property type="protein sequence ID" value="WFC95171.1"/>
    <property type="molecule type" value="Genomic_DNA"/>
</dbReference>
<dbReference type="Pfam" id="PF16755">
    <property type="entry name" value="Beta-prop_NUP159_NUP214"/>
    <property type="match status" value="1"/>
</dbReference>
<proteinExistence type="predicted"/>
<keyword evidence="6" id="KW-1185">Reference proteome</keyword>
<evidence type="ECO:0000256" key="3">
    <source>
        <dbReference type="ARBA" id="ARBA00023242"/>
    </source>
</evidence>
<dbReference type="GO" id="GO:0005634">
    <property type="term" value="C:nucleus"/>
    <property type="evidence" value="ECO:0007669"/>
    <property type="project" value="UniProtKB-SubCell"/>
</dbReference>
<dbReference type="InterPro" id="IPR039462">
    <property type="entry name" value="Nup159/Nup146_N"/>
</dbReference>
<dbReference type="SUPFAM" id="SSF117289">
    <property type="entry name" value="Nucleoporin domain"/>
    <property type="match status" value="1"/>
</dbReference>
<reference evidence="5" key="1">
    <citation type="submission" date="2023-03" db="EMBL/GenBank/DDBJ databases">
        <title>Mating type loci evolution in Malassezia.</title>
        <authorList>
            <person name="Coelho M.A."/>
        </authorList>
    </citation>
    <scope>NUCLEOTIDE SEQUENCE</scope>
    <source>
        <strain evidence="5">CBS 14135</strain>
    </source>
</reference>
<protein>
    <recommendedName>
        <fullName evidence="4">Nucleoporin Nup159/Nup146 N-terminal domain-containing protein</fullName>
    </recommendedName>
</protein>
<evidence type="ECO:0000259" key="4">
    <source>
        <dbReference type="Pfam" id="PF16755"/>
    </source>
</evidence>
<organism evidence="5 6">
    <name type="scientific">Malassezia brasiliensis</name>
    <dbReference type="NCBI Taxonomy" id="1821822"/>
    <lineage>
        <taxon>Eukaryota</taxon>
        <taxon>Fungi</taxon>
        <taxon>Dikarya</taxon>
        <taxon>Basidiomycota</taxon>
        <taxon>Ustilaginomycotina</taxon>
        <taxon>Malasseziomycetes</taxon>
        <taxon>Malasseziales</taxon>
        <taxon>Malasseziaceae</taxon>
        <taxon>Malassezia</taxon>
    </lineage>
</organism>
<evidence type="ECO:0000256" key="1">
    <source>
        <dbReference type="ARBA" id="ARBA00004123"/>
    </source>
</evidence>
<dbReference type="Proteomes" id="UP001216638">
    <property type="component" value="Chromosome 2"/>
</dbReference>
<comment type="subcellular location">
    <subcellularLocation>
        <location evidence="1">Nucleus</location>
    </subcellularLocation>
</comment>
<keyword evidence="2" id="KW-0813">Transport</keyword>
<accession>A0AAF0DUR9</accession>
<dbReference type="InterPro" id="IPR015943">
    <property type="entry name" value="WD40/YVTN_repeat-like_dom_sf"/>
</dbReference>
<gene>
    <name evidence="5" type="ORF">MBRA1_001818</name>
</gene>
<name>A0AAF0DUR9_9BASI</name>
<evidence type="ECO:0000313" key="6">
    <source>
        <dbReference type="Proteomes" id="UP001216638"/>
    </source>
</evidence>
<feature type="domain" description="Nucleoporin Nup159/Nup146 N-terminal" evidence="4">
    <location>
        <begin position="60"/>
        <end position="301"/>
    </location>
</feature>
<evidence type="ECO:0000256" key="2">
    <source>
        <dbReference type="ARBA" id="ARBA00022448"/>
    </source>
</evidence>
<keyword evidence="3" id="KW-0539">Nucleus</keyword>
<evidence type="ECO:0000313" key="5">
    <source>
        <dbReference type="EMBL" id="WFC95171.1"/>
    </source>
</evidence>
<dbReference type="AlphaFoldDB" id="A0AAF0DUR9"/>